<keyword evidence="2" id="KW-1185">Reference proteome</keyword>
<protein>
    <submittedName>
        <fullName evidence="1">Uncharacterized protein DUF4276</fullName>
    </submittedName>
</protein>
<name>A0A2W7IPN3_9FLAO</name>
<dbReference type="Pfam" id="PF14103">
    <property type="entry name" value="DUF4276"/>
    <property type="match status" value="1"/>
</dbReference>
<evidence type="ECO:0000313" key="2">
    <source>
        <dbReference type="Proteomes" id="UP000249542"/>
    </source>
</evidence>
<accession>A0A2W7IPN3</accession>
<dbReference type="Proteomes" id="UP000249542">
    <property type="component" value="Unassembled WGS sequence"/>
</dbReference>
<dbReference type="RefSeq" id="WP_111540983.1">
    <property type="nucleotide sequence ID" value="NZ_QKYV01000004.1"/>
</dbReference>
<sequence length="226" mass="26350">MKRVHCIVEGQTEVRVFYSILVPYIYEKTGVHMTVTPINHTKGGMVQFSKIFTELRNHLSEKGKIVTTFFDYYGILPIHNFRYYAEAKLNQSNAALGAEILEKGMNDYISDLGTNTRYFIPYIQVHEFEALLFSSDEGFDFKYDDIRILRELKNVRNRYPNPEDINDSPHTSPSKRLEKILNKYKDIYVKTNDGEDIATIIGIETILDQCPRFSAWVENLIFKINE</sequence>
<reference evidence="1 2" key="1">
    <citation type="submission" date="2018-06" db="EMBL/GenBank/DDBJ databases">
        <title>Genomic Encyclopedia of Archaeal and Bacterial Type Strains, Phase II (KMG-II): from individual species to whole genera.</title>
        <authorList>
            <person name="Goeker M."/>
        </authorList>
    </citation>
    <scope>NUCLEOTIDE SEQUENCE [LARGE SCALE GENOMIC DNA]</scope>
    <source>
        <strain evidence="1 2">DSM 15361</strain>
    </source>
</reference>
<gene>
    <name evidence="1" type="ORF">LX95_01679</name>
</gene>
<dbReference type="AlphaFoldDB" id="A0A2W7IPN3"/>
<evidence type="ECO:0000313" key="1">
    <source>
        <dbReference type="EMBL" id="PZW40613.1"/>
    </source>
</evidence>
<comment type="caution">
    <text evidence="1">The sequence shown here is derived from an EMBL/GenBank/DDBJ whole genome shotgun (WGS) entry which is preliminary data.</text>
</comment>
<dbReference type="EMBL" id="QKYV01000004">
    <property type="protein sequence ID" value="PZW40613.1"/>
    <property type="molecule type" value="Genomic_DNA"/>
</dbReference>
<proteinExistence type="predicted"/>
<dbReference type="InterPro" id="IPR025455">
    <property type="entry name" value="DUF4276"/>
</dbReference>
<organism evidence="1 2">
    <name type="scientific">Mesonia algae</name>
    <dbReference type="NCBI Taxonomy" id="213248"/>
    <lineage>
        <taxon>Bacteria</taxon>
        <taxon>Pseudomonadati</taxon>
        <taxon>Bacteroidota</taxon>
        <taxon>Flavobacteriia</taxon>
        <taxon>Flavobacteriales</taxon>
        <taxon>Flavobacteriaceae</taxon>
        <taxon>Mesonia</taxon>
    </lineage>
</organism>